<name>A0ABT9NB33_9ACTO</name>
<feature type="region of interest" description="Disordered" evidence="1">
    <location>
        <begin position="36"/>
        <end position="81"/>
    </location>
</feature>
<reference evidence="3 4" key="1">
    <citation type="submission" date="2023-07" db="EMBL/GenBank/DDBJ databases">
        <title>Sequencing the genomes of 1000 actinobacteria strains.</title>
        <authorList>
            <person name="Klenk H.-P."/>
        </authorList>
    </citation>
    <scope>NUCLEOTIDE SEQUENCE [LARGE SCALE GENOMIC DNA]</scope>
    <source>
        <strain evidence="3 4">DSM 102162</strain>
    </source>
</reference>
<protein>
    <submittedName>
        <fullName evidence="3">Uncharacterized protein</fullName>
    </submittedName>
</protein>
<dbReference type="Proteomes" id="UP001235966">
    <property type="component" value="Unassembled WGS sequence"/>
</dbReference>
<feature type="compositionally biased region" description="Low complexity" evidence="1">
    <location>
        <begin position="68"/>
        <end position="81"/>
    </location>
</feature>
<gene>
    <name evidence="3" type="ORF">J2S49_000497</name>
</gene>
<evidence type="ECO:0000256" key="2">
    <source>
        <dbReference type="SAM" id="Phobius"/>
    </source>
</evidence>
<evidence type="ECO:0000313" key="4">
    <source>
        <dbReference type="Proteomes" id="UP001235966"/>
    </source>
</evidence>
<evidence type="ECO:0000313" key="3">
    <source>
        <dbReference type="EMBL" id="MDP9800421.1"/>
    </source>
</evidence>
<sequence length="81" mass="8693">MEFSDLIGVAIIAAVAFLFYAGSMTRQGIAKLTQLRQAPPRKARSHCPYPHQNLFSASNAEARGKTARPSSRPSPSSSSDS</sequence>
<organism evidence="3 4">
    <name type="scientific">Arcanobacterium wilhelmae</name>
    <dbReference type="NCBI Taxonomy" id="1803177"/>
    <lineage>
        <taxon>Bacteria</taxon>
        <taxon>Bacillati</taxon>
        <taxon>Actinomycetota</taxon>
        <taxon>Actinomycetes</taxon>
        <taxon>Actinomycetales</taxon>
        <taxon>Actinomycetaceae</taxon>
        <taxon>Arcanobacterium</taxon>
    </lineage>
</organism>
<keyword evidence="2" id="KW-0812">Transmembrane</keyword>
<feature type="transmembrane region" description="Helical" evidence="2">
    <location>
        <begin position="6"/>
        <end position="22"/>
    </location>
</feature>
<evidence type="ECO:0000256" key="1">
    <source>
        <dbReference type="SAM" id="MobiDB-lite"/>
    </source>
</evidence>
<comment type="caution">
    <text evidence="3">The sequence shown here is derived from an EMBL/GenBank/DDBJ whole genome shotgun (WGS) entry which is preliminary data.</text>
</comment>
<keyword evidence="2" id="KW-1133">Transmembrane helix</keyword>
<dbReference type="EMBL" id="JAUSQW010000001">
    <property type="protein sequence ID" value="MDP9800421.1"/>
    <property type="molecule type" value="Genomic_DNA"/>
</dbReference>
<accession>A0ABT9NB33</accession>
<proteinExistence type="predicted"/>
<keyword evidence="2" id="KW-0472">Membrane</keyword>
<keyword evidence="4" id="KW-1185">Reference proteome</keyword>